<dbReference type="PANTHER" id="PTHR43394:SF1">
    <property type="entry name" value="ATP-BINDING CASSETTE SUB-FAMILY B MEMBER 10, MITOCHONDRIAL"/>
    <property type="match status" value="1"/>
</dbReference>
<dbReference type="Gene3D" id="1.20.1560.10">
    <property type="entry name" value="ABC transporter type 1, transmembrane domain"/>
    <property type="match status" value="1"/>
</dbReference>
<gene>
    <name evidence="12" type="primary">cydC</name>
    <name evidence="12" type="ORF">IG617_01570</name>
</gene>
<keyword evidence="5" id="KW-0067">ATP-binding</keyword>
<dbReference type="InterPro" id="IPR014223">
    <property type="entry name" value="ABC_CydC/D"/>
</dbReference>
<evidence type="ECO:0000256" key="9">
    <source>
        <dbReference type="SAM" id="Phobius"/>
    </source>
</evidence>
<feature type="transmembrane region" description="Helical" evidence="9">
    <location>
        <begin position="273"/>
        <end position="297"/>
    </location>
</feature>
<evidence type="ECO:0000256" key="7">
    <source>
        <dbReference type="ARBA" id="ARBA00023136"/>
    </source>
</evidence>
<evidence type="ECO:0000313" key="13">
    <source>
        <dbReference type="Proteomes" id="UP000615687"/>
    </source>
</evidence>
<reference evidence="12 13" key="1">
    <citation type="submission" date="2020-09" db="EMBL/GenBank/DDBJ databases">
        <title>The genome sequence of type strain Labrenzia polysiphoniae KACC 19711.</title>
        <authorList>
            <person name="Liu Y."/>
        </authorList>
    </citation>
    <scope>NUCLEOTIDE SEQUENCE [LARGE SCALE GENOMIC DNA]</scope>
    <source>
        <strain evidence="12 13">KACC 19711</strain>
    </source>
</reference>
<dbReference type="EMBL" id="JACYXJ010000001">
    <property type="protein sequence ID" value="MBD8874963.1"/>
    <property type="molecule type" value="Genomic_DNA"/>
</dbReference>
<dbReference type="InterPro" id="IPR011527">
    <property type="entry name" value="ABC1_TM_dom"/>
</dbReference>
<dbReference type="InterPro" id="IPR003439">
    <property type="entry name" value="ABC_transporter-like_ATP-bd"/>
</dbReference>
<evidence type="ECO:0000256" key="2">
    <source>
        <dbReference type="ARBA" id="ARBA00005417"/>
    </source>
</evidence>
<feature type="transmembrane region" description="Helical" evidence="9">
    <location>
        <begin position="50"/>
        <end position="72"/>
    </location>
</feature>
<keyword evidence="13" id="KW-1185">Reference proteome</keyword>
<feature type="coiled-coil region" evidence="8">
    <location>
        <begin position="218"/>
        <end position="245"/>
    </location>
</feature>
<comment type="similarity">
    <text evidence="2">Belongs to the ABC transporter superfamily.</text>
</comment>
<dbReference type="InterPro" id="IPR027417">
    <property type="entry name" value="P-loop_NTPase"/>
</dbReference>
<evidence type="ECO:0000256" key="3">
    <source>
        <dbReference type="ARBA" id="ARBA00022692"/>
    </source>
</evidence>
<evidence type="ECO:0000256" key="5">
    <source>
        <dbReference type="ARBA" id="ARBA00022840"/>
    </source>
</evidence>
<proteinExistence type="inferred from homology"/>
<keyword evidence="3 9" id="KW-0812">Transmembrane</keyword>
<dbReference type="PROSITE" id="PS50929">
    <property type="entry name" value="ABC_TM1F"/>
    <property type="match status" value="1"/>
</dbReference>
<dbReference type="Pfam" id="PF00005">
    <property type="entry name" value="ABC_tran"/>
    <property type="match status" value="1"/>
</dbReference>
<comment type="caution">
    <text evidence="12">The sequence shown here is derived from an EMBL/GenBank/DDBJ whole genome shotgun (WGS) entry which is preliminary data.</text>
</comment>
<keyword evidence="6 9" id="KW-1133">Transmembrane helix</keyword>
<evidence type="ECO:0000313" key="12">
    <source>
        <dbReference type="EMBL" id="MBD8874963.1"/>
    </source>
</evidence>
<organism evidence="12 13">
    <name type="scientific">Roseibium polysiphoniae</name>
    <dbReference type="NCBI Taxonomy" id="2571221"/>
    <lineage>
        <taxon>Bacteria</taxon>
        <taxon>Pseudomonadati</taxon>
        <taxon>Pseudomonadota</taxon>
        <taxon>Alphaproteobacteria</taxon>
        <taxon>Hyphomicrobiales</taxon>
        <taxon>Stappiaceae</taxon>
        <taxon>Roseibium</taxon>
    </lineage>
</organism>
<dbReference type="PANTHER" id="PTHR43394">
    <property type="entry name" value="ATP-DEPENDENT PERMEASE MDL1, MITOCHONDRIAL"/>
    <property type="match status" value="1"/>
</dbReference>
<feature type="domain" description="ABC transmembrane type-1" evidence="11">
    <location>
        <begin position="20"/>
        <end position="305"/>
    </location>
</feature>
<dbReference type="RefSeq" id="WP_192106696.1">
    <property type="nucleotide sequence ID" value="NZ_JACYXJ010000001.1"/>
</dbReference>
<feature type="transmembrane region" description="Helical" evidence="9">
    <location>
        <begin position="245"/>
        <end position="267"/>
    </location>
</feature>
<dbReference type="SMART" id="SM00382">
    <property type="entry name" value="AAA"/>
    <property type="match status" value="1"/>
</dbReference>
<feature type="transmembrane region" description="Helical" evidence="9">
    <location>
        <begin position="21"/>
        <end position="44"/>
    </location>
</feature>
<dbReference type="PROSITE" id="PS00211">
    <property type="entry name" value="ABC_TRANSPORTER_1"/>
    <property type="match status" value="1"/>
</dbReference>
<protein>
    <submittedName>
        <fullName evidence="12">Thiol reductant ABC exporter subunit CydC</fullName>
    </submittedName>
</protein>
<keyword evidence="7 9" id="KW-0472">Membrane</keyword>
<evidence type="ECO:0000256" key="4">
    <source>
        <dbReference type="ARBA" id="ARBA00022741"/>
    </source>
</evidence>
<evidence type="ECO:0000259" key="11">
    <source>
        <dbReference type="PROSITE" id="PS50929"/>
    </source>
</evidence>
<accession>A0ABR9C5Z1</accession>
<evidence type="ECO:0000256" key="8">
    <source>
        <dbReference type="SAM" id="Coils"/>
    </source>
</evidence>
<feature type="transmembrane region" description="Helical" evidence="9">
    <location>
        <begin position="132"/>
        <end position="153"/>
    </location>
</feature>
<dbReference type="InterPro" id="IPR003593">
    <property type="entry name" value="AAA+_ATPase"/>
</dbReference>
<name>A0ABR9C5Z1_9HYPH</name>
<keyword evidence="8" id="KW-0175">Coiled coil</keyword>
<dbReference type="NCBIfam" id="TIGR02868">
    <property type="entry name" value="CydC"/>
    <property type="match status" value="1"/>
</dbReference>
<feature type="transmembrane region" description="Helical" evidence="9">
    <location>
        <begin position="159"/>
        <end position="180"/>
    </location>
</feature>
<dbReference type="InterPro" id="IPR017871">
    <property type="entry name" value="ABC_transporter-like_CS"/>
</dbReference>
<sequence>MSGLAKLIKWQWSHHRTAFAGGILVALIPAIAGIALLGVAGWFITAAALAGMSGAFLNIFLPSAAIRGLAIARTAGRYGERLLTHDATFRFLTDLRCRIFEGQAHRAGNGAKPRSGAALNRLTSDITALDAVYLRLVVPGILAGAVGLLSVAWVASISLILAIGPVVLLVFIAGLSVHLMTRKKRRDARRQEAALDAVRLRTVDLVAGRRDLAVYGGLEAAAGTIRAAEDRLADAEEAIEARSSLLSACTGFAGQVALALTLAAIIWTVGEGGVAIAVAVAVLLVVLGLPEVVSMIIPGLSKLDRTRLAAHRAVEGVEPNGTGSRSQGRAVQNVADGGQQKQGQAALAFERVSFGYPAAERQVLEDLSFEIAPGEWLALVGRSGCGKSTVSALASALLRPDGGSIQLGGQGLDAIREEELRRRITVLGQKPYLFHDSVAVNLRIANPQASDSQLWQALEVAALKDRISDNTSGLQAMLGEGGVGLSGGEQRRLGLARAYLTQPDLFILDELTEGLDEVTAAQVLDGFQRFRGDAAVLMIAHKQAEIDRADRILRLDAADQPMAAAAHWR</sequence>
<dbReference type="InterPro" id="IPR036640">
    <property type="entry name" value="ABC1_TM_sf"/>
</dbReference>
<evidence type="ECO:0000259" key="10">
    <source>
        <dbReference type="PROSITE" id="PS50893"/>
    </source>
</evidence>
<dbReference type="SUPFAM" id="SSF52540">
    <property type="entry name" value="P-loop containing nucleoside triphosphate hydrolases"/>
    <property type="match status" value="1"/>
</dbReference>
<comment type="subcellular location">
    <subcellularLocation>
        <location evidence="1">Cell membrane</location>
        <topology evidence="1">Multi-pass membrane protein</topology>
    </subcellularLocation>
</comment>
<feature type="domain" description="ABC transporter" evidence="10">
    <location>
        <begin position="347"/>
        <end position="566"/>
    </location>
</feature>
<keyword evidence="4" id="KW-0547">Nucleotide-binding</keyword>
<evidence type="ECO:0000256" key="6">
    <source>
        <dbReference type="ARBA" id="ARBA00022989"/>
    </source>
</evidence>
<dbReference type="InterPro" id="IPR039421">
    <property type="entry name" value="Type_1_exporter"/>
</dbReference>
<evidence type="ECO:0000256" key="1">
    <source>
        <dbReference type="ARBA" id="ARBA00004651"/>
    </source>
</evidence>
<dbReference type="PROSITE" id="PS50893">
    <property type="entry name" value="ABC_TRANSPORTER_2"/>
    <property type="match status" value="1"/>
</dbReference>
<dbReference type="Proteomes" id="UP000615687">
    <property type="component" value="Unassembled WGS sequence"/>
</dbReference>
<dbReference type="CDD" id="cd03228">
    <property type="entry name" value="ABCC_MRP_Like"/>
    <property type="match status" value="1"/>
</dbReference>
<dbReference type="SUPFAM" id="SSF90123">
    <property type="entry name" value="ABC transporter transmembrane region"/>
    <property type="match status" value="1"/>
</dbReference>
<dbReference type="Gene3D" id="3.40.50.300">
    <property type="entry name" value="P-loop containing nucleotide triphosphate hydrolases"/>
    <property type="match status" value="1"/>
</dbReference>